<dbReference type="InterPro" id="IPR017871">
    <property type="entry name" value="ABC_transporter-like_CS"/>
</dbReference>
<keyword evidence="4 7" id="KW-0067">ATP-binding</keyword>
<comment type="similarity">
    <text evidence="1">Belongs to the ABC transporter superfamily.</text>
</comment>
<dbReference type="Gene3D" id="3.40.50.300">
    <property type="entry name" value="P-loop containing nucleotide triphosphate hydrolases"/>
    <property type="match status" value="1"/>
</dbReference>
<name>A0A8E2AYJ5_9PSEU</name>
<comment type="caution">
    <text evidence="7">The sequence shown here is derived from an EMBL/GenBank/DDBJ whole genome shotgun (WGS) entry which is preliminary data.</text>
</comment>
<dbReference type="CDD" id="cd03224">
    <property type="entry name" value="ABC_TM1139_LivF_branched"/>
    <property type="match status" value="1"/>
</dbReference>
<evidence type="ECO:0000313" key="8">
    <source>
        <dbReference type="Proteomes" id="UP000550260"/>
    </source>
</evidence>
<keyword evidence="2" id="KW-0813">Transport</keyword>
<reference evidence="7 8" key="1">
    <citation type="submission" date="2020-08" db="EMBL/GenBank/DDBJ databases">
        <title>Amycolatopsis echigonensis JCM 21831.</title>
        <authorList>
            <person name="Tedsree N."/>
            <person name="Kuncharoen N."/>
            <person name="Likhitwitayawuid K."/>
            <person name="Tanasupawat S."/>
        </authorList>
    </citation>
    <scope>NUCLEOTIDE SEQUENCE [LARGE SCALE GENOMIC DNA]</scope>
    <source>
        <strain evidence="7 8">JCM 21831</strain>
    </source>
</reference>
<evidence type="ECO:0000256" key="5">
    <source>
        <dbReference type="ARBA" id="ARBA00022970"/>
    </source>
</evidence>
<dbReference type="Pfam" id="PF00005">
    <property type="entry name" value="ABC_tran"/>
    <property type="match status" value="1"/>
</dbReference>
<dbReference type="GO" id="GO:0015658">
    <property type="term" value="F:branched-chain amino acid transmembrane transporter activity"/>
    <property type="evidence" value="ECO:0007669"/>
    <property type="project" value="TreeGrafter"/>
</dbReference>
<proteinExistence type="inferred from homology"/>
<dbReference type="InterPro" id="IPR027417">
    <property type="entry name" value="P-loop_NTPase"/>
</dbReference>
<protein>
    <submittedName>
        <fullName evidence="7">ABC transporter ATP-binding protein</fullName>
    </submittedName>
</protein>
<evidence type="ECO:0000256" key="4">
    <source>
        <dbReference type="ARBA" id="ARBA00022840"/>
    </source>
</evidence>
<dbReference type="InterPro" id="IPR052156">
    <property type="entry name" value="BCAA_Transport_ATP-bd_LivF"/>
</dbReference>
<evidence type="ECO:0000259" key="6">
    <source>
        <dbReference type="PROSITE" id="PS50893"/>
    </source>
</evidence>
<dbReference type="PANTHER" id="PTHR43820:SF4">
    <property type="entry name" value="HIGH-AFFINITY BRANCHED-CHAIN AMINO ACID TRANSPORT ATP-BINDING PROTEIN LIVF"/>
    <property type="match status" value="1"/>
</dbReference>
<evidence type="ECO:0000256" key="2">
    <source>
        <dbReference type="ARBA" id="ARBA00022448"/>
    </source>
</evidence>
<dbReference type="RefSeq" id="WP_183123001.1">
    <property type="nucleotide sequence ID" value="NZ_JACJHR010000004.1"/>
</dbReference>
<sequence>MTLEIQDLEVRYGVVRALRGISLTAATGRATALLGANGAGKTSLLRAVAGLKRPAAGRILLDGTDITGVPAHKLAADGLVLVPEGRQLFDELTVAENLRMGLHGTGVRGARAQERIDEACTLFPALPGAMARRAGLLSGGQQQMVAIARALVRRPRVLLLDEPSLGLAPRLVTEILETVRRLASDVVTVLVAEQNVAATLRVVHTGAVLQNGRIVAEDEAAALLGDEEFTRHYLGSLADLGNGGATAPPAVELPEELLRTTLVPADRKGRASR</sequence>
<dbReference type="PROSITE" id="PS00211">
    <property type="entry name" value="ABC_TRANSPORTER_1"/>
    <property type="match status" value="1"/>
</dbReference>
<dbReference type="InterPro" id="IPR003593">
    <property type="entry name" value="AAA+_ATPase"/>
</dbReference>
<evidence type="ECO:0000313" key="7">
    <source>
        <dbReference type="EMBL" id="MBB2498314.1"/>
    </source>
</evidence>
<dbReference type="SUPFAM" id="SSF52540">
    <property type="entry name" value="P-loop containing nucleoside triphosphate hydrolases"/>
    <property type="match status" value="1"/>
</dbReference>
<feature type="domain" description="ABC transporter" evidence="6">
    <location>
        <begin position="3"/>
        <end position="236"/>
    </location>
</feature>
<dbReference type="GO" id="GO:0016887">
    <property type="term" value="F:ATP hydrolysis activity"/>
    <property type="evidence" value="ECO:0007669"/>
    <property type="project" value="InterPro"/>
</dbReference>
<dbReference type="SMART" id="SM00382">
    <property type="entry name" value="AAA"/>
    <property type="match status" value="1"/>
</dbReference>
<gene>
    <name evidence="7" type="ORF">H5411_04060</name>
</gene>
<dbReference type="PANTHER" id="PTHR43820">
    <property type="entry name" value="HIGH-AFFINITY BRANCHED-CHAIN AMINO ACID TRANSPORT ATP-BINDING PROTEIN LIVF"/>
    <property type="match status" value="1"/>
</dbReference>
<keyword evidence="5" id="KW-0029">Amino-acid transport</keyword>
<organism evidence="7 8">
    <name type="scientific">Amycolatopsis echigonensis</name>
    <dbReference type="NCBI Taxonomy" id="2576905"/>
    <lineage>
        <taxon>Bacteria</taxon>
        <taxon>Bacillati</taxon>
        <taxon>Actinomycetota</taxon>
        <taxon>Actinomycetes</taxon>
        <taxon>Pseudonocardiales</taxon>
        <taxon>Pseudonocardiaceae</taxon>
        <taxon>Amycolatopsis</taxon>
    </lineage>
</organism>
<dbReference type="EMBL" id="JACJHR010000004">
    <property type="protein sequence ID" value="MBB2498314.1"/>
    <property type="molecule type" value="Genomic_DNA"/>
</dbReference>
<keyword evidence="3" id="KW-0547">Nucleotide-binding</keyword>
<dbReference type="InterPro" id="IPR003439">
    <property type="entry name" value="ABC_transporter-like_ATP-bd"/>
</dbReference>
<dbReference type="GO" id="GO:0005524">
    <property type="term" value="F:ATP binding"/>
    <property type="evidence" value="ECO:0007669"/>
    <property type="project" value="UniProtKB-KW"/>
</dbReference>
<dbReference type="GO" id="GO:0015807">
    <property type="term" value="P:L-amino acid transport"/>
    <property type="evidence" value="ECO:0007669"/>
    <property type="project" value="TreeGrafter"/>
</dbReference>
<dbReference type="AlphaFoldDB" id="A0A8E2AYJ5"/>
<evidence type="ECO:0000256" key="1">
    <source>
        <dbReference type="ARBA" id="ARBA00005417"/>
    </source>
</evidence>
<evidence type="ECO:0000256" key="3">
    <source>
        <dbReference type="ARBA" id="ARBA00022741"/>
    </source>
</evidence>
<accession>A0A8E2AYJ5</accession>
<dbReference type="PROSITE" id="PS50893">
    <property type="entry name" value="ABC_TRANSPORTER_2"/>
    <property type="match status" value="1"/>
</dbReference>
<dbReference type="Proteomes" id="UP000550260">
    <property type="component" value="Unassembled WGS sequence"/>
</dbReference>